<keyword evidence="1" id="KW-0472">Membrane</keyword>
<reference evidence="3" key="1">
    <citation type="journal article" date="2019" name="Int. J. Syst. Evol. Microbiol.">
        <title>The Global Catalogue of Microorganisms (GCM) 10K type strain sequencing project: providing services to taxonomists for standard genome sequencing and annotation.</title>
        <authorList>
            <consortium name="The Broad Institute Genomics Platform"/>
            <consortium name="The Broad Institute Genome Sequencing Center for Infectious Disease"/>
            <person name="Wu L."/>
            <person name="Ma J."/>
        </authorList>
    </citation>
    <scope>NUCLEOTIDE SEQUENCE [LARGE SCALE GENOMIC DNA]</scope>
    <source>
        <strain evidence="3">JCM 17705</strain>
    </source>
</reference>
<dbReference type="RefSeq" id="WP_345211500.1">
    <property type="nucleotide sequence ID" value="NZ_BAABFT010000006.1"/>
</dbReference>
<proteinExistence type="predicted"/>
<protein>
    <submittedName>
        <fullName evidence="2">Uncharacterized protein</fullName>
    </submittedName>
</protein>
<dbReference type="Proteomes" id="UP001500582">
    <property type="component" value="Unassembled WGS sequence"/>
</dbReference>
<gene>
    <name evidence="2" type="ORF">GCM10023149_25750</name>
</gene>
<evidence type="ECO:0000256" key="1">
    <source>
        <dbReference type="SAM" id="Phobius"/>
    </source>
</evidence>
<evidence type="ECO:0000313" key="2">
    <source>
        <dbReference type="EMBL" id="GAA4324274.1"/>
    </source>
</evidence>
<comment type="caution">
    <text evidence="2">The sequence shown here is derived from an EMBL/GenBank/DDBJ whole genome shotgun (WGS) entry which is preliminary data.</text>
</comment>
<feature type="transmembrane region" description="Helical" evidence="1">
    <location>
        <begin position="7"/>
        <end position="24"/>
    </location>
</feature>
<keyword evidence="1" id="KW-0812">Transmembrane</keyword>
<organism evidence="2 3">
    <name type="scientific">Mucilaginibacter gynuensis</name>
    <dbReference type="NCBI Taxonomy" id="1302236"/>
    <lineage>
        <taxon>Bacteria</taxon>
        <taxon>Pseudomonadati</taxon>
        <taxon>Bacteroidota</taxon>
        <taxon>Sphingobacteriia</taxon>
        <taxon>Sphingobacteriales</taxon>
        <taxon>Sphingobacteriaceae</taxon>
        <taxon>Mucilaginibacter</taxon>
    </lineage>
</organism>
<name>A0ABP8GH35_9SPHI</name>
<keyword evidence="1" id="KW-1133">Transmembrane helix</keyword>
<dbReference type="EMBL" id="BAABFT010000006">
    <property type="protein sequence ID" value="GAA4324274.1"/>
    <property type="molecule type" value="Genomic_DNA"/>
</dbReference>
<keyword evidence="3" id="KW-1185">Reference proteome</keyword>
<evidence type="ECO:0000313" key="3">
    <source>
        <dbReference type="Proteomes" id="UP001500582"/>
    </source>
</evidence>
<accession>A0ABP8GH35</accession>
<sequence>MNALIKYISLLLFSGLIIPFYYYHTPGKNAPVSKKIKAAVQRTKNTEITPEKSFSIIELAAATLIPSLKISK</sequence>